<evidence type="ECO:0000313" key="1">
    <source>
        <dbReference type="EMBL" id="BAV94885.1"/>
    </source>
</evidence>
<reference evidence="1 2" key="1">
    <citation type="submission" date="2014-03" db="EMBL/GenBank/DDBJ databases">
        <title>complete genome sequence of Flavobacteriaceae bacterium JBKA-6.</title>
        <authorList>
            <person name="Takano T."/>
            <person name="Nakamura Y."/>
            <person name="Takuma S."/>
            <person name="Yasuike M."/>
            <person name="Matsuyama T."/>
            <person name="Sakai T."/>
            <person name="Fujiwara A."/>
            <person name="Kimoto K."/>
            <person name="Fukuda Y."/>
            <person name="Kondo H."/>
            <person name="Hirono I."/>
            <person name="Nakayasu C."/>
        </authorList>
    </citation>
    <scope>NUCLEOTIDE SEQUENCE [LARGE SCALE GENOMIC DNA]</scope>
    <source>
        <strain evidence="1 2">JBKA-6</strain>
    </source>
</reference>
<organism evidence="1 2">
    <name type="scientific">Ichthyobacterium seriolicida</name>
    <dbReference type="NCBI Taxonomy" id="242600"/>
    <lineage>
        <taxon>Bacteria</taxon>
        <taxon>Pseudomonadati</taxon>
        <taxon>Bacteroidota</taxon>
        <taxon>Flavobacteriia</taxon>
        <taxon>Flavobacteriales</taxon>
        <taxon>Ichthyobacteriaceae</taxon>
        <taxon>Ichthyobacterium</taxon>
    </lineage>
</organism>
<dbReference type="Proteomes" id="UP000243197">
    <property type="component" value="Chromosome"/>
</dbReference>
<sequence>MVDLLGHKIIDKFVKIRGLIFFVNDVLMNTKPLYSVYFFRG</sequence>
<protein>
    <submittedName>
        <fullName evidence="1">Uncharacterized protein</fullName>
    </submittedName>
</protein>
<dbReference type="KEGG" id="ise:JBKA6_0872"/>
<name>A0A1J1E1Q8_9FLAO</name>
<keyword evidence="2" id="KW-1185">Reference proteome</keyword>
<evidence type="ECO:0000313" key="2">
    <source>
        <dbReference type="Proteomes" id="UP000243197"/>
    </source>
</evidence>
<gene>
    <name evidence="1" type="ORF">JBKA6_0872</name>
</gene>
<dbReference type="EMBL" id="AP014564">
    <property type="protein sequence ID" value="BAV94885.1"/>
    <property type="molecule type" value="Genomic_DNA"/>
</dbReference>
<proteinExistence type="predicted"/>
<accession>A0A1J1E1Q8</accession>
<dbReference type="AlphaFoldDB" id="A0A1J1E1Q8"/>